<protein>
    <submittedName>
        <fullName evidence="2">Uncharacterized protein</fullName>
    </submittedName>
</protein>
<dbReference type="AlphaFoldDB" id="A0AA97PN82"/>
<sequence length="20" mass="2344">MSMESKAHKQGSRNRVLDRL</sequence>
<reference evidence="2" key="1">
    <citation type="journal article" date="2012" name="PLoS Genet.">
        <title>Comparative analysis of the genomes of two field isolates of the rice blast fungus Magnaporthe oryzae.</title>
        <authorList>
            <person name="Xue M."/>
            <person name="Yang J."/>
            <person name="Li Z."/>
            <person name="Hu S."/>
            <person name="Yao N."/>
            <person name="Dean R.A."/>
            <person name="Zhao W."/>
            <person name="Shen M."/>
            <person name="Zhang H."/>
            <person name="Li C."/>
            <person name="Liu L."/>
            <person name="Cao L."/>
            <person name="Xu X."/>
            <person name="Xing Y."/>
            <person name="Hsiang T."/>
            <person name="Zhang Z."/>
            <person name="Xu J.R."/>
            <person name="Peng Y.L."/>
        </authorList>
    </citation>
    <scope>NUCLEOTIDE SEQUENCE</scope>
    <source>
        <strain evidence="2">Y34</strain>
    </source>
</reference>
<organism evidence="2">
    <name type="scientific">Pyricularia oryzae (strain Y34)</name>
    <name type="common">Rice blast fungus</name>
    <name type="synonym">Magnaporthe oryzae</name>
    <dbReference type="NCBI Taxonomy" id="1143189"/>
    <lineage>
        <taxon>Eukaryota</taxon>
        <taxon>Fungi</taxon>
        <taxon>Dikarya</taxon>
        <taxon>Ascomycota</taxon>
        <taxon>Pezizomycotina</taxon>
        <taxon>Sordariomycetes</taxon>
        <taxon>Sordariomycetidae</taxon>
        <taxon>Magnaporthales</taxon>
        <taxon>Pyriculariaceae</taxon>
        <taxon>Pyricularia</taxon>
    </lineage>
</organism>
<feature type="region of interest" description="Disordered" evidence="1">
    <location>
        <begin position="1"/>
        <end position="20"/>
    </location>
</feature>
<evidence type="ECO:0000256" key="1">
    <source>
        <dbReference type="SAM" id="MobiDB-lite"/>
    </source>
</evidence>
<name>A0AA97PN82_PYRO3</name>
<accession>A0AA97PN82</accession>
<gene>
    <name evidence="2" type="ORF">OOU_Y34scaffold00312g3</name>
</gene>
<evidence type="ECO:0000313" key="2">
    <source>
        <dbReference type="EMBL" id="ELQ40951.1"/>
    </source>
</evidence>
<dbReference type="Proteomes" id="UP000011086">
    <property type="component" value="Unassembled WGS sequence"/>
</dbReference>
<proteinExistence type="predicted"/>
<dbReference type="EMBL" id="JH793298">
    <property type="protein sequence ID" value="ELQ40951.1"/>
    <property type="molecule type" value="Genomic_DNA"/>
</dbReference>